<name>A0A4U6CYW4_9BACT</name>
<organism evidence="1 2">
    <name type="scientific">Dyadobacter frigoris</name>
    <dbReference type="NCBI Taxonomy" id="2576211"/>
    <lineage>
        <taxon>Bacteria</taxon>
        <taxon>Pseudomonadati</taxon>
        <taxon>Bacteroidota</taxon>
        <taxon>Cytophagia</taxon>
        <taxon>Cytophagales</taxon>
        <taxon>Spirosomataceae</taxon>
        <taxon>Dyadobacter</taxon>
    </lineage>
</organism>
<reference evidence="1 2" key="1">
    <citation type="submission" date="2019-05" db="EMBL/GenBank/DDBJ databases">
        <title>Dyadobacter AR-3-8 sp. nov., isolated from arctic soil.</title>
        <authorList>
            <person name="Chaudhary D.K."/>
        </authorList>
    </citation>
    <scope>NUCLEOTIDE SEQUENCE [LARGE SCALE GENOMIC DNA]</scope>
    <source>
        <strain evidence="1 2">AR-3-8</strain>
    </source>
</reference>
<comment type="caution">
    <text evidence="1">The sequence shown here is derived from an EMBL/GenBank/DDBJ whole genome shotgun (WGS) entry which is preliminary data.</text>
</comment>
<evidence type="ECO:0008006" key="3">
    <source>
        <dbReference type="Google" id="ProtNLM"/>
    </source>
</evidence>
<gene>
    <name evidence="1" type="ORF">FDK13_26570</name>
</gene>
<dbReference type="OrthoDB" id="908604at2"/>
<keyword evidence="2" id="KW-1185">Reference proteome</keyword>
<dbReference type="Proteomes" id="UP000304900">
    <property type="component" value="Unassembled WGS sequence"/>
</dbReference>
<proteinExistence type="predicted"/>
<evidence type="ECO:0000313" key="2">
    <source>
        <dbReference type="Proteomes" id="UP000304900"/>
    </source>
</evidence>
<dbReference type="RefSeq" id="WP_137343055.1">
    <property type="nucleotide sequence ID" value="NZ_BSQH01000011.1"/>
</dbReference>
<dbReference type="EMBL" id="SZVO01000015">
    <property type="protein sequence ID" value="TKT88518.1"/>
    <property type="molecule type" value="Genomic_DNA"/>
</dbReference>
<sequence>MRTKLPLIILVIMLCTSYSGFAVTDSLIIKGRILNLTGRLYRQAPSVTFSRNNILQPQSELSKQALLQADGSFRVSLPILFSSEEIYLDYSGKAFTTFLGSPGEVEITFNGDSISKAKKLFYFAGVNATANNLYPQYLASLNNALAANSVLGTKFYDTFWDKSFSEATKAASARAELRVSALLQTSNSIPDKPLTQWVQSIAEDERYQNLYEYLLSNQLDVPKSDSWLVDLKKLAKAPLTGQRASLAGRISSYADLKKQIWANGASPKVNSLQVRLMGTMIKNNTTGLTDDETEKLDVIIERGKAEKIEMDFLNNLYKRNTTLLDLLFAYEAESRLNHTQFDSTSSDFLNARYLPKNFYKFSYKNQLSLNKYIQTRLISPQFRQSLDEIVRLEVKDSVNINKMISFRDLKATPTEVLPEYWLAESDSRGNSWFTSITDQYKGKTLYILKWNIDDQKSRDDLEYAASLRAQLPTDVEFIYLHLPTDENPVSYDLVKQYIVRHQLKGVHMFVNGNQLIDLLIRLNPLDSATYAIIKPNGKFETKKAPSPGQTELILKAIREARN</sequence>
<accession>A0A4U6CYW4</accession>
<protein>
    <recommendedName>
        <fullName evidence="3">Thioredoxin domain-containing protein</fullName>
    </recommendedName>
</protein>
<evidence type="ECO:0000313" key="1">
    <source>
        <dbReference type="EMBL" id="TKT88518.1"/>
    </source>
</evidence>
<dbReference type="AlphaFoldDB" id="A0A4U6CYW4"/>